<dbReference type="GeneID" id="29125827"/>
<evidence type="ECO:0000313" key="1">
    <source>
        <dbReference type="EMBL" id="AMQ67041.1"/>
    </source>
</evidence>
<name>A0A142F2N4_9CAUD</name>
<protein>
    <submittedName>
        <fullName evidence="1">Uncharacterized protein</fullName>
    </submittedName>
</protein>
<evidence type="ECO:0000313" key="2">
    <source>
        <dbReference type="Proteomes" id="UP000201826"/>
    </source>
</evidence>
<dbReference type="OrthoDB" id="40854at10239"/>
<reference evidence="2" key="1">
    <citation type="submission" date="2016-02" db="EMBL/GenBank/DDBJ databases">
        <authorList>
            <person name="Isern S."/>
            <person name="Barcellona C.M."/>
            <person name="Dozier K.D."/>
            <person name="Faust J.M."/>
            <person name="Fedrick A.J."/>
            <person name="Gagliardi L.E."/>
            <person name="Gatt S.M."/>
            <person name="Gleason P.S."/>
            <person name="Gomez E.A."/>
            <person name="Hoffman A.M."/>
            <person name="Jenkins M."/>
            <person name="Jones M.J."/>
            <person name="Lang J.F."/>
            <person name="Lequay S.M."/>
            <person name="Mars P.J."/>
            <person name="Mtchedlidze N."/>
            <person name="Osking Z.B."/>
            <person name="Paul L.M."/>
            <person name="Pica A.N."/>
            <person name="Robison M.D."/>
            <person name="Rodriguez D."/>
            <person name="Rosales K.A."/>
            <person name="Saravis L.E."/>
            <person name="Sisson B.M."/>
            <person name="Tan A.L."/>
            <person name="Voltaire R."/>
            <person name="Michael S.F."/>
            <person name="Warner M.H."/>
            <person name="Bradley K.W."/>
            <person name="Asai D.J."/>
            <person name="Bowman C.A."/>
            <person name="Russell D.A."/>
            <person name="Pope W.H."/>
            <person name="Jacobs-Sera D."/>
            <person name="Hendrix R.W."/>
            <person name="Hatfull G.F."/>
        </authorList>
    </citation>
    <scope>NUCLEOTIDE SEQUENCE [LARGE SCALE GENOMIC DNA]</scope>
</reference>
<dbReference type="Proteomes" id="UP000201826">
    <property type="component" value="Segment"/>
</dbReference>
<keyword evidence="2" id="KW-1185">Reference proteome</keyword>
<accession>A0A142F2N4</accession>
<gene>
    <name evidence="1" type="primary">106</name>
    <name evidence="1" type="ORF">SEA_BIPPER_106</name>
</gene>
<dbReference type="RefSeq" id="YP_009303253.1">
    <property type="nucleotide sequence ID" value="NC_031253.1"/>
</dbReference>
<dbReference type="EMBL" id="KU728633">
    <property type="protein sequence ID" value="AMQ67041.1"/>
    <property type="molecule type" value="Genomic_DNA"/>
</dbReference>
<organism evidence="1 2">
    <name type="scientific">Mycobacterium phage Bipper</name>
    <dbReference type="NCBI Taxonomy" id="1805457"/>
    <lineage>
        <taxon>Viruses</taxon>
        <taxon>Duplodnaviria</taxon>
        <taxon>Heunggongvirae</taxon>
        <taxon>Uroviricota</taxon>
        <taxon>Caudoviricetes</taxon>
        <taxon>Bippervirus</taxon>
        <taxon>Bippervirus bipper</taxon>
    </lineage>
</organism>
<dbReference type="KEGG" id="vg:29125827"/>
<sequence>MTEQQRVWRFPGDTAEDKAKRVALSYRRLAEQMNPDAVANLDRQWQDQGVYWTVPSDEPIDHDAWLTAADMVLHLKHLVTLNEQQIRQMAYRKRKGRDGIIEEPGADGRPRYNVGDLLAYLTRQRTRRQGKEATA</sequence>
<proteinExistence type="predicted"/>